<dbReference type="NCBIfam" id="TIGR01439">
    <property type="entry name" value="lp_hng_hel_AbrB"/>
    <property type="match status" value="1"/>
</dbReference>
<feature type="domain" description="SpoVT-AbrB" evidence="1">
    <location>
        <begin position="15"/>
        <end position="45"/>
    </location>
</feature>
<dbReference type="EMBL" id="BARU01009684">
    <property type="protein sequence ID" value="GAH40264.1"/>
    <property type="molecule type" value="Genomic_DNA"/>
</dbReference>
<dbReference type="AlphaFoldDB" id="X1GF71"/>
<reference evidence="2" key="1">
    <citation type="journal article" date="2014" name="Front. Microbiol.">
        <title>High frequency of phylogenetically diverse reductive dehalogenase-homologous genes in deep subseafloor sedimentary metagenomes.</title>
        <authorList>
            <person name="Kawai M."/>
            <person name="Futagami T."/>
            <person name="Toyoda A."/>
            <person name="Takaki Y."/>
            <person name="Nishi S."/>
            <person name="Hori S."/>
            <person name="Arai W."/>
            <person name="Tsubouchi T."/>
            <person name="Morono Y."/>
            <person name="Uchiyama I."/>
            <person name="Ito T."/>
            <person name="Fujiyama A."/>
            <person name="Inagaki F."/>
            <person name="Takami H."/>
        </authorList>
    </citation>
    <scope>NUCLEOTIDE SEQUENCE</scope>
    <source>
        <strain evidence="2">Expedition CK06-06</strain>
    </source>
</reference>
<comment type="caution">
    <text evidence="2">The sequence shown here is derived from an EMBL/GenBank/DDBJ whole genome shotgun (WGS) entry which is preliminary data.</text>
</comment>
<gene>
    <name evidence="2" type="ORF">S03H2_18642</name>
</gene>
<dbReference type="Pfam" id="PF04014">
    <property type="entry name" value="MazE_antitoxin"/>
    <property type="match status" value="1"/>
</dbReference>
<evidence type="ECO:0000259" key="1">
    <source>
        <dbReference type="Pfam" id="PF04014"/>
    </source>
</evidence>
<protein>
    <recommendedName>
        <fullName evidence="1">SpoVT-AbrB domain-containing protein</fullName>
    </recommendedName>
</protein>
<dbReference type="GO" id="GO:0003677">
    <property type="term" value="F:DNA binding"/>
    <property type="evidence" value="ECO:0007669"/>
    <property type="project" value="InterPro"/>
</dbReference>
<evidence type="ECO:0000313" key="2">
    <source>
        <dbReference type="EMBL" id="GAH40264.1"/>
    </source>
</evidence>
<proteinExistence type="predicted"/>
<dbReference type="InterPro" id="IPR007159">
    <property type="entry name" value="SpoVT-AbrB_dom"/>
</dbReference>
<dbReference type="Gene3D" id="2.10.260.10">
    <property type="match status" value="1"/>
</dbReference>
<organism evidence="2">
    <name type="scientific">marine sediment metagenome</name>
    <dbReference type="NCBI Taxonomy" id="412755"/>
    <lineage>
        <taxon>unclassified sequences</taxon>
        <taxon>metagenomes</taxon>
        <taxon>ecological metagenomes</taxon>
    </lineage>
</organism>
<sequence length="46" mass="5292">MKKQIHLIGGHSMFILLPKTWINKMGLKQGDMVEVTEEGDRVIIQK</sequence>
<accession>X1GF71</accession>
<dbReference type="InterPro" id="IPR037914">
    <property type="entry name" value="SpoVT-AbrB_sf"/>
</dbReference>
<dbReference type="SUPFAM" id="SSF89447">
    <property type="entry name" value="AbrB/MazE/MraZ-like"/>
    <property type="match status" value="1"/>
</dbReference>
<name>X1GF71_9ZZZZ</name>